<protein>
    <submittedName>
        <fullName evidence="1">Uncharacterized protein</fullName>
    </submittedName>
</protein>
<name>A0A6A5CA93_NAEFO</name>
<accession>A0A6A5CA93</accession>
<sequence length="189" mass="21819">MYHKLLPYLEYREHDETIGIMLAKQKDGSASFHFSKQIHSILKRNTIYLEAQPGDRVQKDILLSPSSFQPCPALHLPNVISFYQALTCHVGGKQDPHVVLLRKGDEVSHSMSLLFNKLFQMKPIECGFRIEIVFQMTNKMDHNLESCILSDEQEQNNLTVIHLEMENSIQQALQNIQSLQFECHLSKQL</sequence>
<gene>
    <name evidence="1" type="ORF">FDP41_012050</name>
</gene>
<dbReference type="VEuPathDB" id="AmoebaDB:FDP41_012050"/>
<dbReference type="VEuPathDB" id="AmoebaDB:NF0080370"/>
<proteinExistence type="predicted"/>
<comment type="caution">
    <text evidence="1">The sequence shown here is derived from an EMBL/GenBank/DDBJ whole genome shotgun (WGS) entry which is preliminary data.</text>
</comment>
<dbReference type="GeneID" id="68119265"/>
<dbReference type="VEuPathDB" id="AmoebaDB:NfTy_023590"/>
<dbReference type="Proteomes" id="UP000444721">
    <property type="component" value="Unassembled WGS sequence"/>
</dbReference>
<reference evidence="1 2" key="1">
    <citation type="journal article" date="2019" name="Sci. Rep.">
        <title>Nanopore sequencing improves the draft genome of the human pathogenic amoeba Naegleria fowleri.</title>
        <authorList>
            <person name="Liechti N."/>
            <person name="Schurch N."/>
            <person name="Bruggmann R."/>
            <person name="Wittwer M."/>
        </authorList>
    </citation>
    <scope>NUCLEOTIDE SEQUENCE [LARGE SCALE GENOMIC DNA]</scope>
    <source>
        <strain evidence="1 2">ATCC 30894</strain>
    </source>
</reference>
<organism evidence="1 2">
    <name type="scientific">Naegleria fowleri</name>
    <name type="common">Brain eating amoeba</name>
    <dbReference type="NCBI Taxonomy" id="5763"/>
    <lineage>
        <taxon>Eukaryota</taxon>
        <taxon>Discoba</taxon>
        <taxon>Heterolobosea</taxon>
        <taxon>Tetramitia</taxon>
        <taxon>Eutetramitia</taxon>
        <taxon>Vahlkampfiidae</taxon>
        <taxon>Naegleria</taxon>
    </lineage>
</organism>
<keyword evidence="2" id="KW-1185">Reference proteome</keyword>
<dbReference type="RefSeq" id="XP_044566902.1">
    <property type="nucleotide sequence ID" value="XM_044702528.1"/>
</dbReference>
<evidence type="ECO:0000313" key="1">
    <source>
        <dbReference type="EMBL" id="KAF0982189.1"/>
    </source>
</evidence>
<dbReference type="AlphaFoldDB" id="A0A6A5CA93"/>
<dbReference type="EMBL" id="VFQX01000012">
    <property type="protein sequence ID" value="KAF0982189.1"/>
    <property type="molecule type" value="Genomic_DNA"/>
</dbReference>
<evidence type="ECO:0000313" key="2">
    <source>
        <dbReference type="Proteomes" id="UP000444721"/>
    </source>
</evidence>